<evidence type="ECO:0000259" key="6">
    <source>
        <dbReference type="Pfam" id="PF12708"/>
    </source>
</evidence>
<dbReference type="Gene3D" id="2.160.20.10">
    <property type="entry name" value="Single-stranded right-handed beta-helix, Pectin lyase-like"/>
    <property type="match status" value="1"/>
</dbReference>
<feature type="chain" id="PRO_5004785580" description="Rhamnogalacturonase A/B/Epimerase-like pectate lyase domain-containing protein" evidence="5">
    <location>
        <begin position="18"/>
        <end position="448"/>
    </location>
</feature>
<evidence type="ECO:0000313" key="8">
    <source>
        <dbReference type="Proteomes" id="UP000018851"/>
    </source>
</evidence>
<dbReference type="Pfam" id="PF12708">
    <property type="entry name" value="Pect-lyase_RHGA_epim"/>
    <property type="match status" value="1"/>
</dbReference>
<dbReference type="InterPro" id="IPR012334">
    <property type="entry name" value="Pectin_lyas_fold"/>
</dbReference>
<comment type="similarity">
    <text evidence="1 4">Belongs to the glycosyl hydrolase 28 family.</text>
</comment>
<dbReference type="InterPro" id="IPR011050">
    <property type="entry name" value="Pectin_lyase_fold/virulence"/>
</dbReference>
<keyword evidence="3 4" id="KW-0326">Glycosidase</keyword>
<evidence type="ECO:0000256" key="3">
    <source>
        <dbReference type="ARBA" id="ARBA00023295"/>
    </source>
</evidence>
<gene>
    <name evidence="7" type="ORF">NX02_18870</name>
</gene>
<dbReference type="SUPFAM" id="SSF51126">
    <property type="entry name" value="Pectin lyase-like"/>
    <property type="match status" value="1"/>
</dbReference>
<keyword evidence="8" id="KW-1185">Reference proteome</keyword>
<name>W0AGN0_9SPHN</name>
<reference evidence="7 8" key="1">
    <citation type="submission" date="2013-07" db="EMBL/GenBank/DDBJ databases">
        <title>Completed genome of Sphingomonas sanxanigenens NX02.</title>
        <authorList>
            <person name="Ma T."/>
            <person name="Huang H."/>
            <person name="Wu M."/>
            <person name="Li X."/>
            <person name="Li G."/>
        </authorList>
    </citation>
    <scope>NUCLEOTIDE SEQUENCE [LARGE SCALE GENOMIC DNA]</scope>
    <source>
        <strain evidence="7 8">NX02</strain>
    </source>
</reference>
<dbReference type="PANTHER" id="PTHR31339">
    <property type="entry name" value="PECTIN LYASE-RELATED"/>
    <property type="match status" value="1"/>
</dbReference>
<dbReference type="InterPro" id="IPR051801">
    <property type="entry name" value="GH28_Enzymes"/>
</dbReference>
<dbReference type="InterPro" id="IPR024535">
    <property type="entry name" value="RHGA/B-epi-like_pectate_lyase"/>
</dbReference>
<dbReference type="PATRIC" id="fig|1123269.5.peg.3691"/>
<dbReference type="PANTHER" id="PTHR31339:SF9">
    <property type="entry name" value="PLASMIN AND FIBRONECTIN-BINDING PROTEIN A"/>
    <property type="match status" value="1"/>
</dbReference>
<dbReference type="EMBL" id="CP006644">
    <property type="protein sequence ID" value="AHE55438.1"/>
    <property type="molecule type" value="Genomic_DNA"/>
</dbReference>
<keyword evidence="2 4" id="KW-0378">Hydrolase</keyword>
<dbReference type="GO" id="GO:0004650">
    <property type="term" value="F:polygalacturonase activity"/>
    <property type="evidence" value="ECO:0007669"/>
    <property type="project" value="InterPro"/>
</dbReference>
<dbReference type="AlphaFoldDB" id="W0AGN0"/>
<feature type="domain" description="Rhamnogalacturonase A/B/Epimerase-like pectate lyase" evidence="6">
    <location>
        <begin position="26"/>
        <end position="78"/>
    </location>
</feature>
<evidence type="ECO:0000256" key="2">
    <source>
        <dbReference type="ARBA" id="ARBA00022801"/>
    </source>
</evidence>
<evidence type="ECO:0000256" key="1">
    <source>
        <dbReference type="ARBA" id="ARBA00008834"/>
    </source>
</evidence>
<dbReference type="HOGENOM" id="CLU_016031_8_3_5"/>
<dbReference type="Pfam" id="PF00295">
    <property type="entry name" value="Glyco_hydro_28"/>
    <property type="match status" value="1"/>
</dbReference>
<keyword evidence="5" id="KW-0732">Signal</keyword>
<dbReference type="eggNOG" id="COG5434">
    <property type="taxonomic scope" value="Bacteria"/>
</dbReference>
<accession>W0AGN0</accession>
<dbReference type="GO" id="GO:0005975">
    <property type="term" value="P:carbohydrate metabolic process"/>
    <property type="evidence" value="ECO:0007669"/>
    <property type="project" value="InterPro"/>
</dbReference>
<dbReference type="Proteomes" id="UP000018851">
    <property type="component" value="Chromosome"/>
</dbReference>
<evidence type="ECO:0000256" key="4">
    <source>
        <dbReference type="RuleBase" id="RU361169"/>
    </source>
</evidence>
<proteinExistence type="inferred from homology"/>
<organism evidence="7 8">
    <name type="scientific">Sphingomonas sanxanigenens DSM 19645 = NX02</name>
    <dbReference type="NCBI Taxonomy" id="1123269"/>
    <lineage>
        <taxon>Bacteria</taxon>
        <taxon>Pseudomonadati</taxon>
        <taxon>Pseudomonadota</taxon>
        <taxon>Alphaproteobacteria</taxon>
        <taxon>Sphingomonadales</taxon>
        <taxon>Sphingomonadaceae</taxon>
        <taxon>Sphingomonas</taxon>
    </lineage>
</organism>
<dbReference type="InterPro" id="IPR000743">
    <property type="entry name" value="Glyco_hydro_28"/>
</dbReference>
<evidence type="ECO:0000313" key="7">
    <source>
        <dbReference type="EMBL" id="AHE55438.1"/>
    </source>
</evidence>
<evidence type="ECO:0000256" key="5">
    <source>
        <dbReference type="SAM" id="SignalP"/>
    </source>
</evidence>
<dbReference type="KEGG" id="ssan:NX02_18870"/>
<sequence length="448" mass="48449">MPTAGLLCALPAFPSIAATPSRRFAITRYGAKADGVTINTRAIQNTIDACAAAGGGTVVVPAGTFLSGSIFLKQGTHLELAKGAVLKGSDRLEDYPLVMRRFCEAYPEPLRMALVNARGLKGLRITGPGTLDGHGEPFWRMFFSVPKESLEGQEVKYPFPQIAFLQDCDDLLVSGVAFKDAAFWNLHLYRCTRTVIETCGFDVPHVIRAPSSDAIDLDSCQDVTVRHCRFSVDDDCIALKGTQGPGAAAYAEAPPTERIHIHDCQFEYGLGCITFGSNGTIMRDIKVERITNVGDIPTVRFKIRPDTPGQVYERLHVRGVRLAPAPTPYAFWHRGEVFYGLPNPKTFGADDPAIGLIVNARLIHGTKVPAQPPGGVIRNILIEDVRGTTRGFGNISGNATTAISDITLRDIDVTLLDAGRSQLIARGVERLTLENVRVNGAPAVVVRS</sequence>
<protein>
    <recommendedName>
        <fullName evidence="6">Rhamnogalacturonase A/B/Epimerase-like pectate lyase domain-containing protein</fullName>
    </recommendedName>
</protein>
<feature type="signal peptide" evidence="5">
    <location>
        <begin position="1"/>
        <end position="17"/>
    </location>
</feature>
<dbReference type="STRING" id="1123269.NX02_18870"/>